<dbReference type="EMBL" id="MN738903">
    <property type="protein sequence ID" value="QHT30596.1"/>
    <property type="molecule type" value="Genomic_DNA"/>
</dbReference>
<organism evidence="1">
    <name type="scientific">viral metagenome</name>
    <dbReference type="NCBI Taxonomy" id="1070528"/>
    <lineage>
        <taxon>unclassified sequences</taxon>
        <taxon>metagenomes</taxon>
        <taxon>organismal metagenomes</taxon>
    </lineage>
</organism>
<reference evidence="1" key="1">
    <citation type="journal article" date="2020" name="Nature">
        <title>Giant virus diversity and host interactions through global metagenomics.</title>
        <authorList>
            <person name="Schulz F."/>
            <person name="Roux S."/>
            <person name="Paez-Espino D."/>
            <person name="Jungbluth S."/>
            <person name="Walsh D.A."/>
            <person name="Denef V.J."/>
            <person name="McMahon K.D."/>
            <person name="Konstantinidis K.T."/>
            <person name="Eloe-Fadrosh E.A."/>
            <person name="Kyrpides N.C."/>
            <person name="Woyke T."/>
        </authorList>
    </citation>
    <scope>NUCLEOTIDE SEQUENCE</scope>
    <source>
        <strain evidence="1">GVMAG-M-3300009151-35</strain>
    </source>
</reference>
<accession>A0A6C0EN40</accession>
<proteinExistence type="predicted"/>
<protein>
    <submittedName>
        <fullName evidence="1">Uncharacterized protein</fullName>
    </submittedName>
</protein>
<dbReference type="AlphaFoldDB" id="A0A6C0EN40"/>
<sequence length="46" mass="5249">MNDSKEYWNSILDERKTNAIIIISKIQKSLIILNDFRSGKIAGVLV</sequence>
<name>A0A6C0EN40_9ZZZZ</name>
<evidence type="ECO:0000313" key="1">
    <source>
        <dbReference type="EMBL" id="QHT30596.1"/>
    </source>
</evidence>